<comment type="caution">
    <text evidence="13">The sequence shown here is derived from an EMBL/GenBank/DDBJ whole genome shotgun (WGS) entry which is preliminary data.</text>
</comment>
<keyword evidence="4" id="KW-0049">Antioxidant</keyword>
<evidence type="ECO:0000256" key="5">
    <source>
        <dbReference type="ARBA" id="ARBA00023002"/>
    </source>
</evidence>
<dbReference type="GO" id="GO:0045454">
    <property type="term" value="P:cell redox homeostasis"/>
    <property type="evidence" value="ECO:0007669"/>
    <property type="project" value="TreeGrafter"/>
</dbReference>
<organism evidence="13 14">
    <name type="scientific">Kitasatospora acidiphila</name>
    <dbReference type="NCBI Taxonomy" id="2567942"/>
    <lineage>
        <taxon>Bacteria</taxon>
        <taxon>Bacillati</taxon>
        <taxon>Actinomycetota</taxon>
        <taxon>Actinomycetes</taxon>
        <taxon>Kitasatosporales</taxon>
        <taxon>Streptomycetaceae</taxon>
        <taxon>Kitasatospora</taxon>
    </lineage>
</organism>
<dbReference type="InterPro" id="IPR013766">
    <property type="entry name" value="Thioredoxin_domain"/>
</dbReference>
<evidence type="ECO:0000256" key="11">
    <source>
        <dbReference type="ARBA" id="ARBA00049091"/>
    </source>
</evidence>
<evidence type="ECO:0000256" key="7">
    <source>
        <dbReference type="ARBA" id="ARBA00023284"/>
    </source>
</evidence>
<dbReference type="EC" id="1.11.1.24" evidence="2"/>
<dbReference type="InterPro" id="IPR036249">
    <property type="entry name" value="Thioredoxin-like_sf"/>
</dbReference>
<feature type="domain" description="Thioredoxin" evidence="12">
    <location>
        <begin position="60"/>
        <end position="232"/>
    </location>
</feature>
<dbReference type="Pfam" id="PF00578">
    <property type="entry name" value="AhpC-TSA"/>
    <property type="match status" value="1"/>
</dbReference>
<evidence type="ECO:0000256" key="2">
    <source>
        <dbReference type="ARBA" id="ARBA00013017"/>
    </source>
</evidence>
<evidence type="ECO:0000259" key="12">
    <source>
        <dbReference type="PROSITE" id="PS51352"/>
    </source>
</evidence>
<dbReference type="GO" id="GO:0034599">
    <property type="term" value="P:cellular response to oxidative stress"/>
    <property type="evidence" value="ECO:0007669"/>
    <property type="project" value="TreeGrafter"/>
</dbReference>
<evidence type="ECO:0000256" key="10">
    <source>
        <dbReference type="ARBA" id="ARBA00041373"/>
    </source>
</evidence>
<dbReference type="SUPFAM" id="SSF52833">
    <property type="entry name" value="Thioredoxin-like"/>
    <property type="match status" value="1"/>
</dbReference>
<reference evidence="13 14" key="1">
    <citation type="submission" date="2019-06" db="EMBL/GenBank/DDBJ databases">
        <title>Description of Kitasatospora acidophila sp. nov. isolated from pine grove soil, and reclassification of Streptomyces novaecaesareae to Kitasatospora novaeceasareae comb. nov.</title>
        <authorList>
            <person name="Kim M.J."/>
        </authorList>
    </citation>
    <scope>NUCLEOTIDE SEQUENCE [LARGE SCALE GENOMIC DNA]</scope>
    <source>
        <strain evidence="13 14">MMS16-CNU292</strain>
    </source>
</reference>
<accession>A0A540WEM1</accession>
<comment type="similarity">
    <text evidence="9">Belongs to the peroxiredoxin family. BCP/PrxQ subfamily.</text>
</comment>
<name>A0A540WEM1_9ACTN</name>
<keyword evidence="14" id="KW-1185">Reference proteome</keyword>
<keyword evidence="7" id="KW-0676">Redox-active center</keyword>
<dbReference type="AlphaFoldDB" id="A0A540WEM1"/>
<dbReference type="GO" id="GO:0008379">
    <property type="term" value="F:thioredoxin peroxidase activity"/>
    <property type="evidence" value="ECO:0007669"/>
    <property type="project" value="TreeGrafter"/>
</dbReference>
<dbReference type="Proteomes" id="UP000319103">
    <property type="component" value="Unassembled WGS sequence"/>
</dbReference>
<dbReference type="OrthoDB" id="9809746at2"/>
<keyword evidence="3" id="KW-0575">Peroxidase</keyword>
<evidence type="ECO:0000313" key="14">
    <source>
        <dbReference type="Proteomes" id="UP000319103"/>
    </source>
</evidence>
<dbReference type="InterPro" id="IPR000866">
    <property type="entry name" value="AhpC/TSA"/>
</dbReference>
<evidence type="ECO:0000313" key="13">
    <source>
        <dbReference type="EMBL" id="TQF07471.1"/>
    </source>
</evidence>
<dbReference type="GO" id="GO:0005737">
    <property type="term" value="C:cytoplasm"/>
    <property type="evidence" value="ECO:0007669"/>
    <property type="project" value="TreeGrafter"/>
</dbReference>
<comment type="catalytic activity">
    <reaction evidence="11">
        <text>a hydroperoxide + [thioredoxin]-dithiol = an alcohol + [thioredoxin]-disulfide + H2O</text>
        <dbReference type="Rhea" id="RHEA:62620"/>
        <dbReference type="Rhea" id="RHEA-COMP:10698"/>
        <dbReference type="Rhea" id="RHEA-COMP:10700"/>
        <dbReference type="ChEBI" id="CHEBI:15377"/>
        <dbReference type="ChEBI" id="CHEBI:29950"/>
        <dbReference type="ChEBI" id="CHEBI:30879"/>
        <dbReference type="ChEBI" id="CHEBI:35924"/>
        <dbReference type="ChEBI" id="CHEBI:50058"/>
        <dbReference type="EC" id="1.11.1.24"/>
    </reaction>
</comment>
<gene>
    <name evidence="13" type="ORF">E6W39_20680</name>
</gene>
<evidence type="ECO:0000256" key="3">
    <source>
        <dbReference type="ARBA" id="ARBA00022559"/>
    </source>
</evidence>
<sequence>MDHDTRARRSIRETAAPVSLHEQLRGVYEDGRRIIPAELAEIMDRNGNELAASGLAERALGVGAPAPRFTLPTATGRQLALDELLAEGPVVVTFYRGAWCPFCNLALRALQEQHDAITARGARLVAVSPQIPDESLTLAEKEQLAFDVLSDLGSEVAARFGIAFDLSDELGALYDQWGFDLERVNAGHSRTLPLPATFVIDRTGVIRWTFVAADYTVRAEPADVLAALDALG</sequence>
<keyword evidence="6" id="KW-1015">Disulfide bond</keyword>
<dbReference type="CDD" id="cd02970">
    <property type="entry name" value="PRX_like2"/>
    <property type="match status" value="1"/>
</dbReference>
<comment type="function">
    <text evidence="1">Thiol-specific peroxidase that catalyzes the reduction of hydrogen peroxide and organic hydroperoxides to water and alcohols, respectively. Plays a role in cell protection against oxidative stress by detoxifying peroxides and as sensor of hydrogen peroxide-mediated signaling events.</text>
</comment>
<dbReference type="PANTHER" id="PTHR42801">
    <property type="entry name" value="THIOREDOXIN-DEPENDENT PEROXIDE REDUCTASE"/>
    <property type="match status" value="1"/>
</dbReference>
<dbReference type="RefSeq" id="WP_141637856.1">
    <property type="nucleotide sequence ID" value="NZ_VIGB01000003.1"/>
</dbReference>
<evidence type="ECO:0000256" key="6">
    <source>
        <dbReference type="ARBA" id="ARBA00023157"/>
    </source>
</evidence>
<dbReference type="PROSITE" id="PS51352">
    <property type="entry name" value="THIOREDOXIN_2"/>
    <property type="match status" value="1"/>
</dbReference>
<evidence type="ECO:0000256" key="1">
    <source>
        <dbReference type="ARBA" id="ARBA00003330"/>
    </source>
</evidence>
<dbReference type="Gene3D" id="3.40.30.10">
    <property type="entry name" value="Glutaredoxin"/>
    <property type="match status" value="1"/>
</dbReference>
<dbReference type="EMBL" id="VIGB01000003">
    <property type="protein sequence ID" value="TQF07471.1"/>
    <property type="molecule type" value="Genomic_DNA"/>
</dbReference>
<evidence type="ECO:0000256" key="9">
    <source>
        <dbReference type="ARBA" id="ARBA00038489"/>
    </source>
</evidence>
<evidence type="ECO:0000256" key="8">
    <source>
        <dbReference type="ARBA" id="ARBA00032824"/>
    </source>
</evidence>
<evidence type="ECO:0000256" key="4">
    <source>
        <dbReference type="ARBA" id="ARBA00022862"/>
    </source>
</evidence>
<dbReference type="PANTHER" id="PTHR42801:SF7">
    <property type="entry name" value="SLL1159 PROTEIN"/>
    <property type="match status" value="1"/>
</dbReference>
<protein>
    <recommendedName>
        <fullName evidence="2">thioredoxin-dependent peroxiredoxin</fullName>
        <ecNumber evidence="2">1.11.1.24</ecNumber>
    </recommendedName>
    <alternativeName>
        <fullName evidence="10">Bacterioferritin comigratory protein</fullName>
    </alternativeName>
    <alternativeName>
        <fullName evidence="8">Thioredoxin peroxidase</fullName>
    </alternativeName>
</protein>
<proteinExistence type="inferred from homology"/>
<dbReference type="InterPro" id="IPR050924">
    <property type="entry name" value="Peroxiredoxin_BCP/PrxQ"/>
</dbReference>
<keyword evidence="5" id="KW-0560">Oxidoreductase</keyword>